<comment type="caution">
    <text evidence="2">The sequence shown here is derived from an EMBL/GenBank/DDBJ whole genome shotgun (WGS) entry which is preliminary data.</text>
</comment>
<dbReference type="EMBL" id="JACJTU010000067">
    <property type="protein sequence ID" value="MBD2739060.1"/>
    <property type="molecule type" value="Genomic_DNA"/>
</dbReference>
<dbReference type="Proteomes" id="UP000637383">
    <property type="component" value="Unassembled WGS sequence"/>
</dbReference>
<organism evidence="2 3">
    <name type="scientific">Nostoc paludosum FACHB-159</name>
    <dbReference type="NCBI Taxonomy" id="2692908"/>
    <lineage>
        <taxon>Bacteria</taxon>
        <taxon>Bacillati</taxon>
        <taxon>Cyanobacteriota</taxon>
        <taxon>Cyanophyceae</taxon>
        <taxon>Nostocales</taxon>
        <taxon>Nostocaceae</taxon>
        <taxon>Nostoc</taxon>
    </lineage>
</organism>
<name>A0ABR8KJ02_9NOSO</name>
<evidence type="ECO:0000313" key="3">
    <source>
        <dbReference type="Proteomes" id="UP000637383"/>
    </source>
</evidence>
<protein>
    <submittedName>
        <fullName evidence="2">Uncharacterized protein</fullName>
    </submittedName>
</protein>
<evidence type="ECO:0000256" key="1">
    <source>
        <dbReference type="SAM" id="Phobius"/>
    </source>
</evidence>
<keyword evidence="1" id="KW-0472">Membrane</keyword>
<keyword evidence="1" id="KW-0812">Transmembrane</keyword>
<gene>
    <name evidence="2" type="ORF">H6H03_35225</name>
</gene>
<accession>A0ABR8KJ02</accession>
<evidence type="ECO:0000313" key="2">
    <source>
        <dbReference type="EMBL" id="MBD2739060.1"/>
    </source>
</evidence>
<keyword evidence="1" id="KW-1133">Transmembrane helix</keyword>
<sequence>MIDRNSLLPVFVFIGIPLTVLFAYFGLNYSGFCFAKMRYLSDEDKIRSVFDFQNNYQNDPETLVVQVGESKIQKHIKYESFDKYIQENPDCCVINPGGTYDIAIPSFLDRIFGFSSGDIVVINFKARYLDKNGKQRLKEIRFENRLQNCGKPQ</sequence>
<feature type="transmembrane region" description="Helical" evidence="1">
    <location>
        <begin position="6"/>
        <end position="27"/>
    </location>
</feature>
<reference evidence="2 3" key="1">
    <citation type="journal article" date="2020" name="ISME J.">
        <title>Comparative genomics reveals insights into cyanobacterial evolution and habitat adaptation.</title>
        <authorList>
            <person name="Chen M.Y."/>
            <person name="Teng W.K."/>
            <person name="Zhao L."/>
            <person name="Hu C.X."/>
            <person name="Zhou Y.K."/>
            <person name="Han B.P."/>
            <person name="Song L.R."/>
            <person name="Shu W.S."/>
        </authorList>
    </citation>
    <scope>NUCLEOTIDE SEQUENCE [LARGE SCALE GENOMIC DNA]</scope>
    <source>
        <strain evidence="2 3">FACHB-159</strain>
    </source>
</reference>
<proteinExistence type="predicted"/>
<dbReference type="RefSeq" id="WP_190959569.1">
    <property type="nucleotide sequence ID" value="NZ_JACJTU010000067.1"/>
</dbReference>
<keyword evidence="3" id="KW-1185">Reference proteome</keyword>